<dbReference type="CDD" id="cd16461">
    <property type="entry name" value="RING-H2_EL5-like"/>
    <property type="match status" value="1"/>
</dbReference>
<feature type="region of interest" description="Disordered" evidence="14">
    <location>
        <begin position="178"/>
        <end position="198"/>
    </location>
</feature>
<dbReference type="GO" id="GO:0061630">
    <property type="term" value="F:ubiquitin protein ligase activity"/>
    <property type="evidence" value="ECO:0007669"/>
    <property type="project" value="UniProtKB-EC"/>
</dbReference>
<dbReference type="EMBL" id="CP136897">
    <property type="protein sequence ID" value="WOL18446.1"/>
    <property type="molecule type" value="Genomic_DNA"/>
</dbReference>
<dbReference type="Gene3D" id="3.30.40.10">
    <property type="entry name" value="Zinc/RING finger domain, C3HC4 (zinc finger)"/>
    <property type="match status" value="1"/>
</dbReference>
<evidence type="ECO:0000256" key="14">
    <source>
        <dbReference type="SAM" id="MobiDB-lite"/>
    </source>
</evidence>
<keyword evidence="18" id="KW-1185">Reference proteome</keyword>
<dbReference type="Proteomes" id="UP001327560">
    <property type="component" value="Chromosome 8"/>
</dbReference>
<keyword evidence="7" id="KW-0479">Metal-binding</keyword>
<dbReference type="FunFam" id="3.30.40.10:FF:000457">
    <property type="entry name" value="RING-H2 finger protein ATL3"/>
    <property type="match status" value="1"/>
</dbReference>
<organism evidence="17 18">
    <name type="scientific">Canna indica</name>
    <name type="common">Indian-shot</name>
    <dbReference type="NCBI Taxonomy" id="4628"/>
    <lineage>
        <taxon>Eukaryota</taxon>
        <taxon>Viridiplantae</taxon>
        <taxon>Streptophyta</taxon>
        <taxon>Embryophyta</taxon>
        <taxon>Tracheophyta</taxon>
        <taxon>Spermatophyta</taxon>
        <taxon>Magnoliopsida</taxon>
        <taxon>Liliopsida</taxon>
        <taxon>Zingiberales</taxon>
        <taxon>Cannaceae</taxon>
        <taxon>Canna</taxon>
    </lineage>
</organism>
<dbReference type="AlphaFoldDB" id="A0AAQ3L552"/>
<keyword evidence="9" id="KW-0833">Ubl conjugation pathway</keyword>
<evidence type="ECO:0000313" key="18">
    <source>
        <dbReference type="Proteomes" id="UP001327560"/>
    </source>
</evidence>
<protein>
    <recommendedName>
        <fullName evidence="4">RING-type E3 ubiquitin transferase</fullName>
        <ecNumber evidence="4">2.3.2.27</ecNumber>
    </recommendedName>
</protein>
<dbReference type="GO" id="GO:0016567">
    <property type="term" value="P:protein ubiquitination"/>
    <property type="evidence" value="ECO:0007669"/>
    <property type="project" value="InterPro"/>
</dbReference>
<evidence type="ECO:0000256" key="3">
    <source>
        <dbReference type="ARBA" id="ARBA00004906"/>
    </source>
</evidence>
<keyword evidence="6 15" id="KW-0812">Transmembrane</keyword>
<evidence type="ECO:0000256" key="12">
    <source>
        <dbReference type="ARBA" id="ARBA00023136"/>
    </source>
</evidence>
<keyword evidence="10" id="KW-0862">Zinc</keyword>
<evidence type="ECO:0000256" key="8">
    <source>
        <dbReference type="ARBA" id="ARBA00022771"/>
    </source>
</evidence>
<evidence type="ECO:0000256" key="11">
    <source>
        <dbReference type="ARBA" id="ARBA00022989"/>
    </source>
</evidence>
<dbReference type="EC" id="2.3.2.27" evidence="4"/>
<dbReference type="Pfam" id="PF13639">
    <property type="entry name" value="zf-RING_2"/>
    <property type="match status" value="1"/>
</dbReference>
<sequence length="286" mass="31287">MDANHDDRLNPTDSDGYSLSGKIMLVCTVVLFSAILFLLFFHLYLRSRFLLRRRQDRRGGRRRSRRLSFAVESAGGAFLSSAVPDRRGLDLSVLKSLPVVVFAVEEEEAGEDDAAECAVCLSGFEEGEKMRALPRCGHRFHIECIDMWFNSHATCPLCRSVVEAVGAAKPIASLPAAAHRAMPPESSPPEPERPSRAGVNARCWGEEGLESPASSSAVRELRIEEAGRGCEGEVGIELKSPGRRMPLLTRLLSRDSRSYRGGGTAVEPDLERGQGTAPNVPMPQIQ</sequence>
<dbReference type="GO" id="GO:0008270">
    <property type="term" value="F:zinc ion binding"/>
    <property type="evidence" value="ECO:0007669"/>
    <property type="project" value="UniProtKB-KW"/>
</dbReference>
<dbReference type="PROSITE" id="PS50089">
    <property type="entry name" value="ZF_RING_2"/>
    <property type="match status" value="1"/>
</dbReference>
<comment type="catalytic activity">
    <reaction evidence="1">
        <text>S-ubiquitinyl-[E2 ubiquitin-conjugating enzyme]-L-cysteine + [acceptor protein]-L-lysine = [E2 ubiquitin-conjugating enzyme]-L-cysteine + N(6)-ubiquitinyl-[acceptor protein]-L-lysine.</text>
        <dbReference type="EC" id="2.3.2.27"/>
    </reaction>
</comment>
<evidence type="ECO:0000256" key="13">
    <source>
        <dbReference type="PROSITE-ProRule" id="PRU00175"/>
    </source>
</evidence>
<proteinExistence type="predicted"/>
<evidence type="ECO:0000256" key="15">
    <source>
        <dbReference type="SAM" id="Phobius"/>
    </source>
</evidence>
<feature type="transmembrane region" description="Helical" evidence="15">
    <location>
        <begin position="23"/>
        <end position="45"/>
    </location>
</feature>
<evidence type="ECO:0000256" key="2">
    <source>
        <dbReference type="ARBA" id="ARBA00004167"/>
    </source>
</evidence>
<evidence type="ECO:0000256" key="6">
    <source>
        <dbReference type="ARBA" id="ARBA00022692"/>
    </source>
</evidence>
<name>A0AAQ3L552_9LILI</name>
<feature type="domain" description="RING-type" evidence="16">
    <location>
        <begin position="117"/>
        <end position="159"/>
    </location>
</feature>
<comment type="pathway">
    <text evidence="3">Protein modification; protein ubiquitination.</text>
</comment>
<keyword evidence="12 15" id="KW-0472">Membrane</keyword>
<dbReference type="PANTHER" id="PTHR46913:SF1">
    <property type="entry name" value="RING-H2 FINGER PROTEIN ATL16"/>
    <property type="match status" value="1"/>
</dbReference>
<keyword evidence="5" id="KW-0808">Transferase</keyword>
<accession>A0AAQ3L552</accession>
<dbReference type="GO" id="GO:0016020">
    <property type="term" value="C:membrane"/>
    <property type="evidence" value="ECO:0007669"/>
    <property type="project" value="UniProtKB-SubCell"/>
</dbReference>
<feature type="region of interest" description="Disordered" evidence="14">
    <location>
        <begin position="254"/>
        <end position="286"/>
    </location>
</feature>
<evidence type="ECO:0000256" key="5">
    <source>
        <dbReference type="ARBA" id="ARBA00022679"/>
    </source>
</evidence>
<keyword evidence="8 13" id="KW-0863">Zinc-finger</keyword>
<comment type="subcellular location">
    <subcellularLocation>
        <location evidence="2">Membrane</location>
        <topology evidence="2">Single-pass membrane protein</topology>
    </subcellularLocation>
</comment>
<dbReference type="SUPFAM" id="SSF57850">
    <property type="entry name" value="RING/U-box"/>
    <property type="match status" value="1"/>
</dbReference>
<evidence type="ECO:0000259" key="16">
    <source>
        <dbReference type="PROSITE" id="PS50089"/>
    </source>
</evidence>
<evidence type="ECO:0000256" key="1">
    <source>
        <dbReference type="ARBA" id="ARBA00000900"/>
    </source>
</evidence>
<evidence type="ECO:0000313" key="17">
    <source>
        <dbReference type="EMBL" id="WOL18446.1"/>
    </source>
</evidence>
<evidence type="ECO:0000256" key="9">
    <source>
        <dbReference type="ARBA" id="ARBA00022786"/>
    </source>
</evidence>
<reference evidence="17 18" key="1">
    <citation type="submission" date="2023-10" db="EMBL/GenBank/DDBJ databases">
        <title>Chromosome-scale genome assembly provides insights into flower coloration mechanisms of Canna indica.</title>
        <authorList>
            <person name="Li C."/>
        </authorList>
    </citation>
    <scope>NUCLEOTIDE SEQUENCE [LARGE SCALE GENOMIC DNA]</scope>
    <source>
        <tissue evidence="17">Flower</tissue>
    </source>
</reference>
<dbReference type="InterPro" id="IPR001841">
    <property type="entry name" value="Znf_RING"/>
</dbReference>
<evidence type="ECO:0000256" key="7">
    <source>
        <dbReference type="ARBA" id="ARBA00022723"/>
    </source>
</evidence>
<dbReference type="InterPro" id="IPR044600">
    <property type="entry name" value="ATL1/ATL16-like"/>
</dbReference>
<keyword evidence="11 15" id="KW-1133">Transmembrane helix</keyword>
<evidence type="ECO:0000256" key="10">
    <source>
        <dbReference type="ARBA" id="ARBA00022833"/>
    </source>
</evidence>
<evidence type="ECO:0000256" key="4">
    <source>
        <dbReference type="ARBA" id="ARBA00012483"/>
    </source>
</evidence>
<gene>
    <name evidence="17" type="ORF">Cni_G27241</name>
</gene>
<dbReference type="SMART" id="SM00184">
    <property type="entry name" value="RING"/>
    <property type="match status" value="1"/>
</dbReference>
<dbReference type="InterPro" id="IPR013083">
    <property type="entry name" value="Znf_RING/FYVE/PHD"/>
</dbReference>
<dbReference type="PANTHER" id="PTHR46913">
    <property type="entry name" value="RING-H2 FINGER PROTEIN ATL16"/>
    <property type="match status" value="1"/>
</dbReference>